<dbReference type="AlphaFoldDB" id="A0A8H5G0D2"/>
<gene>
    <name evidence="2" type="ORF">D9758_006425</name>
</gene>
<evidence type="ECO:0000256" key="1">
    <source>
        <dbReference type="SAM" id="MobiDB-lite"/>
    </source>
</evidence>
<evidence type="ECO:0000313" key="3">
    <source>
        <dbReference type="Proteomes" id="UP000559256"/>
    </source>
</evidence>
<protein>
    <submittedName>
        <fullName evidence="2">Uncharacterized protein</fullName>
    </submittedName>
</protein>
<evidence type="ECO:0000313" key="2">
    <source>
        <dbReference type="EMBL" id="KAF5355437.1"/>
    </source>
</evidence>
<name>A0A8H5G0D2_9AGAR</name>
<dbReference type="Proteomes" id="UP000559256">
    <property type="component" value="Unassembled WGS sequence"/>
</dbReference>
<dbReference type="SMART" id="SM00286">
    <property type="entry name" value="PTI"/>
    <property type="match status" value="4"/>
</dbReference>
<feature type="region of interest" description="Disordered" evidence="1">
    <location>
        <begin position="759"/>
        <end position="786"/>
    </location>
</feature>
<organism evidence="2 3">
    <name type="scientific">Tetrapyrgos nigripes</name>
    <dbReference type="NCBI Taxonomy" id="182062"/>
    <lineage>
        <taxon>Eukaryota</taxon>
        <taxon>Fungi</taxon>
        <taxon>Dikarya</taxon>
        <taxon>Basidiomycota</taxon>
        <taxon>Agaricomycotina</taxon>
        <taxon>Agaricomycetes</taxon>
        <taxon>Agaricomycetidae</taxon>
        <taxon>Agaricales</taxon>
        <taxon>Marasmiineae</taxon>
        <taxon>Marasmiaceae</taxon>
        <taxon>Tetrapyrgos</taxon>
    </lineage>
</organism>
<dbReference type="OrthoDB" id="2132010at2759"/>
<keyword evidence="3" id="KW-1185">Reference proteome</keyword>
<accession>A0A8H5G0D2</accession>
<proteinExistence type="predicted"/>
<dbReference type="EMBL" id="JAACJM010000056">
    <property type="protein sequence ID" value="KAF5355437.1"/>
    <property type="molecule type" value="Genomic_DNA"/>
</dbReference>
<sequence length="853" mass="89138">MTPAARKHDSAARNELGSSRAITAEAFLRISRNPWQIIRHPKESRTTEEGKAFSLTRFPTELLMLIAEMAVLHGVVTIQVPSNSSQSDRPMVAKTQPTIYYLSMVCHLLRHICNGFLFQRIQFQPPEHITDSSVTELKEKIARRFHRPAVPNVADEIKIPIRLTIRQLCFIPPGDLPVFGTSPLQLTENLIGMCPRLERVFVPGMLKLSTFDPRSVLEAVNNHPSADLLLVFTDMDISGFPRWLDLKPLFRVLLPSFATGDHRMESARLRPRVQQGLRAHKLEHHSSDKEGMHLTYPDLRVMSASLQYLTGIGIHTFISRHPLLEEIELKTYRKIRYSSPIHSADSCHYLTPVKLSDYGQPWLVAVPRVLKLFSGFPFHMWTSRRTSHSCNIEALTTVVRQNGVWGSKRFIYTIVCNWLEEDVALIAKFLRARLPAQVRRLILSTWVGRGHHISSNLRSLSLFAKMYKNLSVVLAFLFLNAVTSTYIPRAPAGTQFITGPCQSDADCASACCGFNSGKCAGPVVAQERDGGCGFGDAQPNNNAAVALGSTAAAPGVNNNGGAASQTAGANNAGNGAAAGGSATSPAQPAGTQFITGACTSDADCGSGCCGFNSGKCAGAVVAQERDGGCGFGDAQPNNNAALALGSTAAAPGVKNNGGAASPTTGANNAGNGAAAGAAGASATSPAQPAGTQFITGACTSDADCASGCCGFNSGKCAGAVVAQERDGGCGFGDAQPNNNAALALGSTAAAPGVNNNGGAASPTAAAGSGSNNSGNGAAAGSTGSGKPPGTQFITGPCANDGECASACCGFNSGKCAGPVVAQERDGGCGFGDAQPNDNAAQALSQRGLKVLPL</sequence>
<comment type="caution">
    <text evidence="2">The sequence shown here is derived from an EMBL/GenBank/DDBJ whole genome shotgun (WGS) entry which is preliminary data.</text>
</comment>
<reference evidence="2 3" key="1">
    <citation type="journal article" date="2020" name="ISME J.">
        <title>Uncovering the hidden diversity of litter-decomposition mechanisms in mushroom-forming fungi.</title>
        <authorList>
            <person name="Floudas D."/>
            <person name="Bentzer J."/>
            <person name="Ahren D."/>
            <person name="Johansson T."/>
            <person name="Persson P."/>
            <person name="Tunlid A."/>
        </authorList>
    </citation>
    <scope>NUCLEOTIDE SEQUENCE [LARGE SCALE GENOMIC DNA]</scope>
    <source>
        <strain evidence="2 3">CBS 291.85</strain>
    </source>
</reference>